<sequence>MVQGWSSTADAEVVRHARVIPLDVVQAKGAGHAGTAVGLTPALYMLFQDFLRHDPADPNWRGRDRFVLSAGHASLGLYLQLWLSGYGLEMDDLRAARTLDSRTPGHPEFGHTSGVETTTGPLGQGIGNAVGMALEAERLRHVLKTDLYSPRVWCFASDGDVEEGISHEASSLAGTLQPRGLILVWDDNAISIEGATGVAFTEDVAARYAAYGWQVLTIEDAEDPVQVRAGYERAQEMSDAGPVFVRLRSRIGHPMPTVGGTAGAHSGAPGADEVRATKEVLGLDPELSFSMPDDLLAHARAVTERGAALHREWDAAVATWRSDNPAEAETFERLAARDATAALPALAELRANPRAAATRVASGAVLEQIMPALPQLWGGSADLADSNGTGIRSVESYVPATYDDDTWPGVVGGQLLHFGIREHAMGAIVNGIALGGLSLPFGATFFVFSDYMRPSVRLAALMNLPSTFVWSHDSVAVGEDGPTHQPLEHLWSYRAIVGLSLVRPADWVETVDAWRRIVEHPGGPHALVLSRQSVPVVAEDSTYETGAARGAYTVWQRGEGTPDAIIIATGSEVAPAIEAATQLSDLNVRVVSAPCLEWFEMENTEYREQVLPAAVRSRVSVEAGTDQGWYRWVGTDGRAVSISGYGQSGAGDELLKRLGITVEAITDAVRASVAQVRG</sequence>
<comment type="similarity">
    <text evidence="3">Belongs to the transketolase family.</text>
</comment>
<comment type="caution">
    <text evidence="12">The sequence shown here is derived from an EMBL/GenBank/DDBJ whole genome shotgun (WGS) entry which is preliminary data.</text>
</comment>
<keyword evidence="5" id="KW-0479">Metal-binding</keyword>
<feature type="region of interest" description="Disordered" evidence="9">
    <location>
        <begin position="102"/>
        <end position="122"/>
    </location>
</feature>
<evidence type="ECO:0000256" key="6">
    <source>
        <dbReference type="ARBA" id="ARBA00022842"/>
    </source>
</evidence>
<evidence type="ECO:0000256" key="7">
    <source>
        <dbReference type="ARBA" id="ARBA00023052"/>
    </source>
</evidence>
<evidence type="ECO:0000256" key="1">
    <source>
        <dbReference type="ARBA" id="ARBA00001946"/>
    </source>
</evidence>
<name>A0ABW2ZUC3_9MICO</name>
<protein>
    <submittedName>
        <fullName evidence="12">Transketolase family protein</fullName>
        <ecNumber evidence="12">2.2.1.-</ecNumber>
    </submittedName>
</protein>
<keyword evidence="6" id="KW-0460">Magnesium</keyword>
<dbReference type="Proteomes" id="UP001597042">
    <property type="component" value="Unassembled WGS sequence"/>
</dbReference>
<accession>A0ABW2ZUC3</accession>
<evidence type="ECO:0000313" key="12">
    <source>
        <dbReference type="EMBL" id="MFD0781934.1"/>
    </source>
</evidence>
<dbReference type="Gene3D" id="3.40.50.970">
    <property type="match status" value="2"/>
</dbReference>
<keyword evidence="10" id="KW-0472">Membrane</keyword>
<reference evidence="13" key="1">
    <citation type="journal article" date="2019" name="Int. J. Syst. Evol. Microbiol.">
        <title>The Global Catalogue of Microorganisms (GCM) 10K type strain sequencing project: providing services to taxonomists for standard genome sequencing and annotation.</title>
        <authorList>
            <consortium name="The Broad Institute Genomics Platform"/>
            <consortium name="The Broad Institute Genome Sequencing Center for Infectious Disease"/>
            <person name="Wu L."/>
            <person name="Ma J."/>
        </authorList>
    </citation>
    <scope>NUCLEOTIDE SEQUENCE [LARGE SCALE GENOMIC DNA]</scope>
    <source>
        <strain evidence="13">CCUG 50754</strain>
    </source>
</reference>
<dbReference type="CDD" id="cd02012">
    <property type="entry name" value="TPP_TK"/>
    <property type="match status" value="1"/>
</dbReference>
<evidence type="ECO:0000256" key="10">
    <source>
        <dbReference type="SAM" id="Phobius"/>
    </source>
</evidence>
<dbReference type="Pfam" id="PF22613">
    <property type="entry name" value="Transketolase_C_1"/>
    <property type="match status" value="1"/>
</dbReference>
<dbReference type="PANTHER" id="PTHR43522:SF2">
    <property type="entry name" value="TRANSKETOLASE 1-RELATED"/>
    <property type="match status" value="1"/>
</dbReference>
<evidence type="ECO:0000256" key="2">
    <source>
        <dbReference type="ARBA" id="ARBA00001964"/>
    </source>
</evidence>
<keyword evidence="13" id="KW-1185">Reference proteome</keyword>
<dbReference type="PANTHER" id="PTHR43522">
    <property type="entry name" value="TRANSKETOLASE"/>
    <property type="match status" value="1"/>
</dbReference>
<dbReference type="EC" id="2.2.1.-" evidence="12"/>
<dbReference type="InterPro" id="IPR029061">
    <property type="entry name" value="THDP-binding"/>
</dbReference>
<dbReference type="CDD" id="cd07033">
    <property type="entry name" value="TPP_PYR_DXS_TK_like"/>
    <property type="match status" value="1"/>
</dbReference>
<dbReference type="InterPro" id="IPR055152">
    <property type="entry name" value="Transketolase-like_C_2"/>
</dbReference>
<dbReference type="SUPFAM" id="SSF52922">
    <property type="entry name" value="TK C-terminal domain-like"/>
    <property type="match status" value="1"/>
</dbReference>
<keyword evidence="10" id="KW-1133">Transmembrane helix</keyword>
<gene>
    <name evidence="12" type="ORF">ACFQZV_11590</name>
</gene>
<keyword evidence="7" id="KW-0786">Thiamine pyrophosphate</keyword>
<evidence type="ECO:0000256" key="4">
    <source>
        <dbReference type="ARBA" id="ARBA00022679"/>
    </source>
</evidence>
<evidence type="ECO:0000256" key="3">
    <source>
        <dbReference type="ARBA" id="ARBA00007131"/>
    </source>
</evidence>
<feature type="domain" description="Transketolase-like pyrimidine-binding" evidence="11">
    <location>
        <begin position="356"/>
        <end position="536"/>
    </location>
</feature>
<keyword evidence="4 12" id="KW-0808">Transferase</keyword>
<evidence type="ECO:0000256" key="8">
    <source>
        <dbReference type="ARBA" id="ARBA00049473"/>
    </source>
</evidence>
<comment type="cofactor">
    <cofactor evidence="1">
        <name>Mg(2+)</name>
        <dbReference type="ChEBI" id="CHEBI:18420"/>
    </cofactor>
</comment>
<dbReference type="InterPro" id="IPR009014">
    <property type="entry name" value="Transketo_C/PFOR_II"/>
</dbReference>
<comment type="catalytic activity">
    <reaction evidence="8">
        <text>D-sedoheptulose 7-phosphate + D-glyceraldehyde 3-phosphate = aldehydo-D-ribose 5-phosphate + D-xylulose 5-phosphate</text>
        <dbReference type="Rhea" id="RHEA:10508"/>
        <dbReference type="ChEBI" id="CHEBI:57483"/>
        <dbReference type="ChEBI" id="CHEBI:57737"/>
        <dbReference type="ChEBI" id="CHEBI:58273"/>
        <dbReference type="ChEBI" id="CHEBI:59776"/>
        <dbReference type="EC" id="2.2.1.1"/>
    </reaction>
</comment>
<evidence type="ECO:0000256" key="5">
    <source>
        <dbReference type="ARBA" id="ARBA00022723"/>
    </source>
</evidence>
<dbReference type="RefSeq" id="WP_378749679.1">
    <property type="nucleotide sequence ID" value="NZ_JBHSSV010000001.1"/>
</dbReference>
<dbReference type="InterPro" id="IPR005474">
    <property type="entry name" value="Transketolase_N"/>
</dbReference>
<evidence type="ECO:0000256" key="9">
    <source>
        <dbReference type="SAM" id="MobiDB-lite"/>
    </source>
</evidence>
<organism evidence="12 13">
    <name type="scientific">Microbacterium koreense</name>
    <dbReference type="NCBI Taxonomy" id="323761"/>
    <lineage>
        <taxon>Bacteria</taxon>
        <taxon>Bacillati</taxon>
        <taxon>Actinomycetota</taxon>
        <taxon>Actinomycetes</taxon>
        <taxon>Micrococcales</taxon>
        <taxon>Microbacteriaceae</taxon>
        <taxon>Microbacterium</taxon>
    </lineage>
</organism>
<dbReference type="EMBL" id="JBHTIM010000001">
    <property type="protein sequence ID" value="MFD0781934.1"/>
    <property type="molecule type" value="Genomic_DNA"/>
</dbReference>
<dbReference type="Pfam" id="PF00456">
    <property type="entry name" value="Transketolase_N"/>
    <property type="match status" value="1"/>
</dbReference>
<dbReference type="InterPro" id="IPR005475">
    <property type="entry name" value="Transketolase-like_Pyr-bd"/>
</dbReference>
<evidence type="ECO:0000259" key="11">
    <source>
        <dbReference type="SMART" id="SM00861"/>
    </source>
</evidence>
<dbReference type="SMART" id="SM00861">
    <property type="entry name" value="Transket_pyr"/>
    <property type="match status" value="1"/>
</dbReference>
<comment type="cofactor">
    <cofactor evidence="2">
        <name>thiamine diphosphate</name>
        <dbReference type="ChEBI" id="CHEBI:58937"/>
    </cofactor>
</comment>
<feature type="transmembrane region" description="Helical" evidence="10">
    <location>
        <begin position="424"/>
        <end position="448"/>
    </location>
</feature>
<evidence type="ECO:0000313" key="13">
    <source>
        <dbReference type="Proteomes" id="UP001597042"/>
    </source>
</evidence>
<proteinExistence type="inferred from homology"/>
<dbReference type="SUPFAM" id="SSF52518">
    <property type="entry name" value="Thiamin diphosphate-binding fold (THDP-binding)"/>
    <property type="match status" value="2"/>
</dbReference>
<dbReference type="GO" id="GO:0016740">
    <property type="term" value="F:transferase activity"/>
    <property type="evidence" value="ECO:0007669"/>
    <property type="project" value="UniProtKB-KW"/>
</dbReference>
<dbReference type="InterPro" id="IPR033247">
    <property type="entry name" value="Transketolase_fam"/>
</dbReference>
<dbReference type="Pfam" id="PF02779">
    <property type="entry name" value="Transket_pyr"/>
    <property type="match status" value="1"/>
</dbReference>
<keyword evidence="10" id="KW-0812">Transmembrane</keyword>
<dbReference type="Gene3D" id="3.40.50.920">
    <property type="match status" value="1"/>
</dbReference>